<dbReference type="EMBL" id="BGPR01005985">
    <property type="protein sequence ID" value="GBN15104.1"/>
    <property type="molecule type" value="Genomic_DNA"/>
</dbReference>
<dbReference type="AlphaFoldDB" id="A0A4Y2LKP0"/>
<gene>
    <name evidence="1" type="ORF">AVEN_27350_1</name>
</gene>
<proteinExistence type="predicted"/>
<evidence type="ECO:0000313" key="2">
    <source>
        <dbReference type="Proteomes" id="UP000499080"/>
    </source>
</evidence>
<dbReference type="Proteomes" id="UP000499080">
    <property type="component" value="Unassembled WGS sequence"/>
</dbReference>
<keyword evidence="2" id="KW-1185">Reference proteome</keyword>
<organism evidence="1 2">
    <name type="scientific">Araneus ventricosus</name>
    <name type="common">Orbweaver spider</name>
    <name type="synonym">Epeira ventricosa</name>
    <dbReference type="NCBI Taxonomy" id="182803"/>
    <lineage>
        <taxon>Eukaryota</taxon>
        <taxon>Metazoa</taxon>
        <taxon>Ecdysozoa</taxon>
        <taxon>Arthropoda</taxon>
        <taxon>Chelicerata</taxon>
        <taxon>Arachnida</taxon>
        <taxon>Araneae</taxon>
        <taxon>Araneomorphae</taxon>
        <taxon>Entelegynae</taxon>
        <taxon>Araneoidea</taxon>
        <taxon>Araneidae</taxon>
        <taxon>Araneus</taxon>
    </lineage>
</organism>
<protein>
    <submittedName>
        <fullName evidence="1">Uncharacterized protein</fullName>
    </submittedName>
</protein>
<evidence type="ECO:0000313" key="1">
    <source>
        <dbReference type="EMBL" id="GBN15104.1"/>
    </source>
</evidence>
<sequence>MQFLNWTGQIARAVLTSGLMDQSSNLLPLTLRQLYGAGSTDRFKIRNGIRVCLTLGEGTVSPTRGTTCCTGDECNEIGLKFSPDSYLSTTVEYLVQKFFPTGYKKFPRRGALVPPLAPPLFKMPRLALL</sequence>
<accession>A0A4Y2LKP0</accession>
<comment type="caution">
    <text evidence="1">The sequence shown here is derived from an EMBL/GenBank/DDBJ whole genome shotgun (WGS) entry which is preliminary data.</text>
</comment>
<reference evidence="1 2" key="1">
    <citation type="journal article" date="2019" name="Sci. Rep.">
        <title>Orb-weaving spider Araneus ventricosus genome elucidates the spidroin gene catalogue.</title>
        <authorList>
            <person name="Kono N."/>
            <person name="Nakamura H."/>
            <person name="Ohtoshi R."/>
            <person name="Moran D.A.P."/>
            <person name="Shinohara A."/>
            <person name="Yoshida Y."/>
            <person name="Fujiwara M."/>
            <person name="Mori M."/>
            <person name="Tomita M."/>
            <person name="Arakawa K."/>
        </authorList>
    </citation>
    <scope>NUCLEOTIDE SEQUENCE [LARGE SCALE GENOMIC DNA]</scope>
</reference>
<name>A0A4Y2LKP0_ARAVE</name>